<evidence type="ECO:0000313" key="7">
    <source>
        <dbReference type="Proteomes" id="UP000759443"/>
    </source>
</evidence>
<comment type="caution">
    <text evidence="6">The sequence shown here is derived from an EMBL/GenBank/DDBJ whole genome shotgun (WGS) entry which is preliminary data.</text>
</comment>
<comment type="similarity">
    <text evidence="1">Belongs to the Gfa family.</text>
</comment>
<proteinExistence type="inferred from homology"/>
<evidence type="ECO:0000259" key="5">
    <source>
        <dbReference type="PROSITE" id="PS51891"/>
    </source>
</evidence>
<dbReference type="PANTHER" id="PTHR33337">
    <property type="entry name" value="GFA DOMAIN-CONTAINING PROTEIN"/>
    <property type="match status" value="1"/>
</dbReference>
<evidence type="ECO:0000256" key="4">
    <source>
        <dbReference type="ARBA" id="ARBA00023239"/>
    </source>
</evidence>
<dbReference type="Proteomes" id="UP000759443">
    <property type="component" value="Unassembled WGS sequence"/>
</dbReference>
<gene>
    <name evidence="6" type="ORF">J2Z17_002690</name>
</gene>
<dbReference type="SUPFAM" id="SSF51316">
    <property type="entry name" value="Mss4-like"/>
    <property type="match status" value="1"/>
</dbReference>
<dbReference type="PANTHER" id="PTHR33337:SF40">
    <property type="entry name" value="CENP-V_GFA DOMAIN-CONTAINING PROTEIN-RELATED"/>
    <property type="match status" value="1"/>
</dbReference>
<name>A0ABS4DZY0_9HYPH</name>
<dbReference type="RefSeq" id="WP_209945786.1">
    <property type="nucleotide sequence ID" value="NZ_JAGGJU010000007.1"/>
</dbReference>
<dbReference type="Pfam" id="PF04828">
    <property type="entry name" value="GFA"/>
    <property type="match status" value="1"/>
</dbReference>
<organism evidence="6 7">
    <name type="scientific">Rhizobium halophytocola</name>
    <dbReference type="NCBI Taxonomy" id="735519"/>
    <lineage>
        <taxon>Bacteria</taxon>
        <taxon>Pseudomonadati</taxon>
        <taxon>Pseudomonadota</taxon>
        <taxon>Alphaproteobacteria</taxon>
        <taxon>Hyphomicrobiales</taxon>
        <taxon>Rhizobiaceae</taxon>
        <taxon>Rhizobium/Agrobacterium group</taxon>
        <taxon>Rhizobium</taxon>
    </lineage>
</organism>
<evidence type="ECO:0000256" key="2">
    <source>
        <dbReference type="ARBA" id="ARBA00022723"/>
    </source>
</evidence>
<evidence type="ECO:0000256" key="1">
    <source>
        <dbReference type="ARBA" id="ARBA00005495"/>
    </source>
</evidence>
<evidence type="ECO:0000313" key="6">
    <source>
        <dbReference type="EMBL" id="MBP1851245.1"/>
    </source>
</evidence>
<feature type="domain" description="CENP-V/GFA" evidence="5">
    <location>
        <begin position="4"/>
        <end position="103"/>
    </location>
</feature>
<dbReference type="EMBL" id="JAGGJU010000007">
    <property type="protein sequence ID" value="MBP1851245.1"/>
    <property type="molecule type" value="Genomic_DNA"/>
</dbReference>
<keyword evidence="3" id="KW-0862">Zinc</keyword>
<evidence type="ECO:0000256" key="3">
    <source>
        <dbReference type="ARBA" id="ARBA00022833"/>
    </source>
</evidence>
<keyword evidence="4" id="KW-0456">Lyase</keyword>
<protein>
    <recommendedName>
        <fullName evidence="5">CENP-V/GFA domain-containing protein</fullName>
    </recommendedName>
</protein>
<dbReference type="Gene3D" id="3.90.1590.10">
    <property type="entry name" value="glutathione-dependent formaldehyde- activating enzyme (gfa)"/>
    <property type="match status" value="1"/>
</dbReference>
<accession>A0ABS4DZY0</accession>
<dbReference type="InterPro" id="IPR006913">
    <property type="entry name" value="CENP-V/GFA"/>
</dbReference>
<dbReference type="PROSITE" id="PS51891">
    <property type="entry name" value="CENP_V_GFA"/>
    <property type="match status" value="1"/>
</dbReference>
<keyword evidence="7" id="KW-1185">Reference proteome</keyword>
<keyword evidence="2" id="KW-0479">Metal-binding</keyword>
<dbReference type="InterPro" id="IPR011057">
    <property type="entry name" value="Mss4-like_sf"/>
</dbReference>
<reference evidence="6 7" key="1">
    <citation type="submission" date="2021-03" db="EMBL/GenBank/DDBJ databases">
        <title>Genomic Encyclopedia of Type Strains, Phase IV (KMG-IV): sequencing the most valuable type-strain genomes for metagenomic binning, comparative biology and taxonomic classification.</title>
        <authorList>
            <person name="Goeker M."/>
        </authorList>
    </citation>
    <scope>NUCLEOTIDE SEQUENCE [LARGE SCALE GENOMIC DNA]</scope>
    <source>
        <strain evidence="6 7">DSM 21600</strain>
    </source>
</reference>
<sequence length="139" mass="14871">MAKHTGGCRCGAIRFEADADPIYASYCHCEDCKRASGAPMAAFVGFHAADVTFDGEDAATYGKAPVSRSFCATCGAPLAYADARLPERIFFMLGAMDAPENYPPTVHAYAPEALPFLHMDDGLPRSDTMTVPRPDGDKT</sequence>